<dbReference type="InterPro" id="IPR013087">
    <property type="entry name" value="Znf_C2H2_type"/>
</dbReference>
<dbReference type="AlphaFoldDB" id="A0A6A5JZE8"/>
<keyword evidence="3" id="KW-1133">Transmembrane helix</keyword>
<keyword evidence="1" id="KW-0863">Zinc-finger</keyword>
<dbReference type="PROSITE" id="PS50157">
    <property type="entry name" value="ZINC_FINGER_C2H2_2"/>
    <property type="match status" value="1"/>
</dbReference>
<evidence type="ECO:0000256" key="1">
    <source>
        <dbReference type="PROSITE-ProRule" id="PRU00042"/>
    </source>
</evidence>
<feature type="region of interest" description="Disordered" evidence="2">
    <location>
        <begin position="242"/>
        <end position="265"/>
    </location>
</feature>
<gene>
    <name evidence="5" type="ORF">BDW02DRAFT_125843</name>
</gene>
<feature type="domain" description="C2H2-type" evidence="4">
    <location>
        <begin position="306"/>
        <end position="335"/>
    </location>
</feature>
<feature type="transmembrane region" description="Helical" evidence="3">
    <location>
        <begin position="55"/>
        <end position="79"/>
    </location>
</feature>
<dbReference type="SMART" id="SM00355">
    <property type="entry name" value="ZnF_C2H2"/>
    <property type="match status" value="3"/>
</dbReference>
<organism evidence="5 6">
    <name type="scientific">Decorospora gaudefroyi</name>
    <dbReference type="NCBI Taxonomy" id="184978"/>
    <lineage>
        <taxon>Eukaryota</taxon>
        <taxon>Fungi</taxon>
        <taxon>Dikarya</taxon>
        <taxon>Ascomycota</taxon>
        <taxon>Pezizomycotina</taxon>
        <taxon>Dothideomycetes</taxon>
        <taxon>Pleosporomycetidae</taxon>
        <taxon>Pleosporales</taxon>
        <taxon>Pleosporineae</taxon>
        <taxon>Pleosporaceae</taxon>
        <taxon>Decorospora</taxon>
    </lineage>
</organism>
<dbReference type="Gene3D" id="3.30.160.60">
    <property type="entry name" value="Classic Zinc Finger"/>
    <property type="match status" value="1"/>
</dbReference>
<accession>A0A6A5JZE8</accession>
<evidence type="ECO:0000256" key="3">
    <source>
        <dbReference type="SAM" id="Phobius"/>
    </source>
</evidence>
<evidence type="ECO:0000313" key="6">
    <source>
        <dbReference type="Proteomes" id="UP000800040"/>
    </source>
</evidence>
<feature type="transmembrane region" description="Helical" evidence="3">
    <location>
        <begin position="28"/>
        <end position="49"/>
    </location>
</feature>
<dbReference type="Proteomes" id="UP000800040">
    <property type="component" value="Unassembled WGS sequence"/>
</dbReference>
<proteinExistence type="predicted"/>
<sequence>MPPVKNKASSPKLPPDLETRTSNFEDQVAIAFAVIACIITLGFVVWFWIQVLKYLLFWAVTMGLLYRSYEALGMIIGLYRKLRGLNHGRLSSISEKAAKNVVESGRFTLGMAGFKAGRGPLFDLLPEDLKRARRECKDENDVGRYLAFAGGSNEDTVDDVTTKDPNIQFPTFQQWRDTQADTGAAYVNPYDIEYAPNPVIFAEPQNKATQALDIAPVDTLVSPLEEQRSRMYKDDIRLRYEASPTEDTEHETTMPTSETQAETPPFTGPATNPATLAIFPCPSCSCSFAKAYKRSKHVNLVHAHRFKCGHGGCKKTFGLRTNLERHEATHRRDEQGLSCPNAWCKTPAKVFPRRDNLERHVRRCVP</sequence>
<keyword evidence="3" id="KW-0812">Transmembrane</keyword>
<evidence type="ECO:0000313" key="5">
    <source>
        <dbReference type="EMBL" id="KAF1829919.1"/>
    </source>
</evidence>
<keyword evidence="1" id="KW-0479">Metal-binding</keyword>
<dbReference type="GO" id="GO:0008270">
    <property type="term" value="F:zinc ion binding"/>
    <property type="evidence" value="ECO:0007669"/>
    <property type="project" value="UniProtKB-KW"/>
</dbReference>
<dbReference type="PROSITE" id="PS00028">
    <property type="entry name" value="ZINC_FINGER_C2H2_1"/>
    <property type="match status" value="1"/>
</dbReference>
<keyword evidence="1" id="KW-0862">Zinc</keyword>
<feature type="compositionally biased region" description="Polar residues" evidence="2">
    <location>
        <begin position="253"/>
        <end position="262"/>
    </location>
</feature>
<keyword evidence="6" id="KW-1185">Reference proteome</keyword>
<evidence type="ECO:0000259" key="4">
    <source>
        <dbReference type="PROSITE" id="PS50157"/>
    </source>
</evidence>
<name>A0A6A5JZE8_9PLEO</name>
<keyword evidence="3" id="KW-0472">Membrane</keyword>
<dbReference type="OrthoDB" id="3787728at2759"/>
<reference evidence="5" key="1">
    <citation type="submission" date="2020-01" db="EMBL/GenBank/DDBJ databases">
        <authorList>
            <consortium name="DOE Joint Genome Institute"/>
            <person name="Haridas S."/>
            <person name="Albert R."/>
            <person name="Binder M."/>
            <person name="Bloem J."/>
            <person name="Labutti K."/>
            <person name="Salamov A."/>
            <person name="Andreopoulos B."/>
            <person name="Baker S.E."/>
            <person name="Barry K."/>
            <person name="Bills G."/>
            <person name="Bluhm B.H."/>
            <person name="Cannon C."/>
            <person name="Castanera R."/>
            <person name="Culley D.E."/>
            <person name="Daum C."/>
            <person name="Ezra D."/>
            <person name="Gonzalez J.B."/>
            <person name="Henrissat B."/>
            <person name="Kuo A."/>
            <person name="Liang C."/>
            <person name="Lipzen A."/>
            <person name="Lutzoni F."/>
            <person name="Magnuson J."/>
            <person name="Mondo S."/>
            <person name="Nolan M."/>
            <person name="Ohm R."/>
            <person name="Pangilinan J."/>
            <person name="Park H.-J."/>
            <person name="Ramirez L."/>
            <person name="Alfaro M."/>
            <person name="Sun H."/>
            <person name="Tritt A."/>
            <person name="Yoshinaga Y."/>
            <person name="Zwiers L.-H."/>
            <person name="Turgeon B.G."/>
            <person name="Goodwin S.B."/>
            <person name="Spatafora J.W."/>
            <person name="Crous P.W."/>
            <person name="Grigoriev I.V."/>
        </authorList>
    </citation>
    <scope>NUCLEOTIDE SEQUENCE</scope>
    <source>
        <strain evidence="5">P77</strain>
    </source>
</reference>
<evidence type="ECO:0000256" key="2">
    <source>
        <dbReference type="SAM" id="MobiDB-lite"/>
    </source>
</evidence>
<dbReference type="EMBL" id="ML975418">
    <property type="protein sequence ID" value="KAF1829919.1"/>
    <property type="molecule type" value="Genomic_DNA"/>
</dbReference>
<protein>
    <recommendedName>
        <fullName evidence="4">C2H2-type domain-containing protein</fullName>
    </recommendedName>
</protein>